<comment type="similarity">
    <text evidence="3 11">Belongs to the protoporphyrinogen/coproporphyrinogen oxidase family. Protoporphyrinogen oxidase subfamily.</text>
</comment>
<dbReference type="InterPro" id="IPR002937">
    <property type="entry name" value="Amino_oxidase"/>
</dbReference>
<dbReference type="PANTHER" id="PTHR42923">
    <property type="entry name" value="PROTOPORPHYRINOGEN OXIDASE"/>
    <property type="match status" value="1"/>
</dbReference>
<keyword evidence="9 11" id="KW-0627">Porphyrin biosynthesis</keyword>
<comment type="caution">
    <text evidence="13">The sequence shown here is derived from an EMBL/GenBank/DDBJ whole genome shotgun (WGS) entry which is preliminary data.</text>
</comment>
<dbReference type="Pfam" id="PF01593">
    <property type="entry name" value="Amino_oxidase"/>
    <property type="match status" value="1"/>
</dbReference>
<keyword evidence="7 11" id="KW-0560">Oxidoreductase</keyword>
<evidence type="ECO:0000256" key="6">
    <source>
        <dbReference type="ARBA" id="ARBA00022827"/>
    </source>
</evidence>
<dbReference type="SUPFAM" id="SSF51905">
    <property type="entry name" value="FAD/NAD(P)-binding domain"/>
    <property type="match status" value="1"/>
</dbReference>
<keyword evidence="14" id="KW-1185">Reference proteome</keyword>
<keyword evidence="8 11" id="KW-0350">Heme biosynthesis</keyword>
<dbReference type="SUPFAM" id="SSF54373">
    <property type="entry name" value="FAD-linked reductases, C-terminal domain"/>
    <property type="match status" value="1"/>
</dbReference>
<dbReference type="InterPro" id="IPR036188">
    <property type="entry name" value="FAD/NAD-bd_sf"/>
</dbReference>
<evidence type="ECO:0000256" key="1">
    <source>
        <dbReference type="ARBA" id="ARBA00002600"/>
    </source>
</evidence>
<comment type="catalytic activity">
    <reaction evidence="10 11">
        <text>protoporphyrinogen IX + 3 O2 = protoporphyrin IX + 3 H2O2</text>
        <dbReference type="Rhea" id="RHEA:25576"/>
        <dbReference type="ChEBI" id="CHEBI:15379"/>
        <dbReference type="ChEBI" id="CHEBI:16240"/>
        <dbReference type="ChEBI" id="CHEBI:57306"/>
        <dbReference type="ChEBI" id="CHEBI:57307"/>
        <dbReference type="EC" id="1.3.3.4"/>
    </reaction>
</comment>
<evidence type="ECO:0000313" key="13">
    <source>
        <dbReference type="EMBL" id="KAG0260696.1"/>
    </source>
</evidence>
<evidence type="ECO:0000256" key="2">
    <source>
        <dbReference type="ARBA" id="ARBA00005073"/>
    </source>
</evidence>
<evidence type="ECO:0000259" key="12">
    <source>
        <dbReference type="Pfam" id="PF01593"/>
    </source>
</evidence>
<dbReference type="Proteomes" id="UP001194580">
    <property type="component" value="Unassembled WGS sequence"/>
</dbReference>
<gene>
    <name evidence="13" type="ORF">BGZ95_004381</name>
</gene>
<dbReference type="EC" id="1.3.3.4" evidence="4 11"/>
<keyword evidence="5 11" id="KW-0285">Flavoprotein</keyword>
<evidence type="ECO:0000256" key="4">
    <source>
        <dbReference type="ARBA" id="ARBA00012867"/>
    </source>
</evidence>
<dbReference type="GO" id="GO:0005743">
    <property type="term" value="C:mitochondrial inner membrane"/>
    <property type="evidence" value="ECO:0007669"/>
    <property type="project" value="UniProtKB-SubCell"/>
</dbReference>
<comment type="subcellular location">
    <subcellularLocation>
        <location evidence="11">Mitochondrion inner membrane</location>
    </subcellularLocation>
</comment>
<organism evidence="13 14">
    <name type="scientific">Linnemannia exigua</name>
    <dbReference type="NCBI Taxonomy" id="604196"/>
    <lineage>
        <taxon>Eukaryota</taxon>
        <taxon>Fungi</taxon>
        <taxon>Fungi incertae sedis</taxon>
        <taxon>Mucoromycota</taxon>
        <taxon>Mortierellomycotina</taxon>
        <taxon>Mortierellomycetes</taxon>
        <taxon>Mortierellales</taxon>
        <taxon>Mortierellaceae</taxon>
        <taxon>Linnemannia</taxon>
    </lineage>
</organism>
<dbReference type="AlphaFoldDB" id="A0AAD4D325"/>
<dbReference type="GO" id="GO:0006782">
    <property type="term" value="P:protoporphyrinogen IX biosynthetic process"/>
    <property type="evidence" value="ECO:0007669"/>
    <property type="project" value="UniProtKB-UniRule"/>
</dbReference>
<evidence type="ECO:0000256" key="5">
    <source>
        <dbReference type="ARBA" id="ARBA00022630"/>
    </source>
</evidence>
<reference evidence="13" key="1">
    <citation type="journal article" date="2020" name="Fungal Divers.">
        <title>Resolving the Mortierellaceae phylogeny through synthesis of multi-gene phylogenetics and phylogenomics.</title>
        <authorList>
            <person name="Vandepol N."/>
            <person name="Liber J."/>
            <person name="Desiro A."/>
            <person name="Na H."/>
            <person name="Kennedy M."/>
            <person name="Barry K."/>
            <person name="Grigoriev I.V."/>
            <person name="Miller A.N."/>
            <person name="O'Donnell K."/>
            <person name="Stajich J.E."/>
            <person name="Bonito G."/>
        </authorList>
    </citation>
    <scope>NUCLEOTIDE SEQUENCE</scope>
    <source>
        <strain evidence="13">NRRL 28262</strain>
    </source>
</reference>
<dbReference type="GO" id="GO:0004729">
    <property type="term" value="F:oxygen-dependent protoporphyrinogen oxidase activity"/>
    <property type="evidence" value="ECO:0007669"/>
    <property type="project" value="UniProtKB-UniRule"/>
</dbReference>
<dbReference type="InterPro" id="IPR050464">
    <property type="entry name" value="Zeta_carotene_desat/Oxidored"/>
</dbReference>
<dbReference type="Gene3D" id="3.50.50.60">
    <property type="entry name" value="FAD/NAD(P)-binding domain"/>
    <property type="match status" value="1"/>
</dbReference>
<comment type="function">
    <text evidence="1 11">Catalyzes the 6-electron oxidation of protoporphyrinogen-IX to form protoporphyrin-IX.</text>
</comment>
<dbReference type="NCBIfam" id="TIGR00562">
    <property type="entry name" value="proto_IX_ox"/>
    <property type="match status" value="1"/>
</dbReference>
<dbReference type="EMBL" id="JAAAIL010002090">
    <property type="protein sequence ID" value="KAG0260696.1"/>
    <property type="molecule type" value="Genomic_DNA"/>
</dbReference>
<name>A0AAD4D325_9FUNG</name>
<sequence>MSPRTHITVLGGGISGLSTAYYLAKTTPSTVKITLIEGTKRTGGWLHSDRVKYDPSHTGEKGSILLERGPRSLRPQGISGLNTLEMVRNLGLESKIEPVSKTSPAAKNRFIYSHKTLHKLPSTIMGALTHPLLAAKIPRAGLDLVKGGSGQEDESIQDFVTRRFGKGFSDDLISAMVHGIYAGDVSKLSVRATFGMLYHMEKDYGSIVLGMLMGGGAVDTPWDLTLKEKIVKEMPDLQEFVDKTSIYSFTDGLEELSRSLENSLVKDGRVDIRKESVVERLEVDLASRDVRISIKGQDPVHANTVISALPPPKLQKLLSTSYPELTHNPAVTVAVVNLVYPAEQARLASPGFGYLIPRSENSAVKHRGLLGVVFDSCAIPAQDQGASQDNTLKLTAMIGGHMFNEALSQLSSSSASGSAGSTLELSLTGSHKDDVKEFFTKTATDAVKKHLKIDATPDLIKVHIHQECIPQYLVGHLQRMQTLDQSLRKDFDGLLAVTGAGYLGISVNDCIKNAREVAEAVVSKLEEEEDGEAQLVGRQDAITGLERSWFL</sequence>
<feature type="domain" description="Amine oxidase" evidence="12">
    <location>
        <begin position="14"/>
        <end position="363"/>
    </location>
</feature>
<evidence type="ECO:0000256" key="7">
    <source>
        <dbReference type="ARBA" id="ARBA00023002"/>
    </source>
</evidence>
<keyword evidence="6 11" id="KW-0274">FAD</keyword>
<evidence type="ECO:0000256" key="9">
    <source>
        <dbReference type="ARBA" id="ARBA00023244"/>
    </source>
</evidence>
<evidence type="ECO:0000256" key="8">
    <source>
        <dbReference type="ARBA" id="ARBA00023133"/>
    </source>
</evidence>
<dbReference type="InterPro" id="IPR004572">
    <property type="entry name" value="Protoporphyrinogen_oxidase"/>
</dbReference>
<evidence type="ECO:0000313" key="14">
    <source>
        <dbReference type="Proteomes" id="UP001194580"/>
    </source>
</evidence>
<evidence type="ECO:0000256" key="10">
    <source>
        <dbReference type="ARBA" id="ARBA00047554"/>
    </source>
</evidence>
<comment type="pathway">
    <text evidence="2 11">Porphyrin-containing compound metabolism; protoporphyrin-IX biosynthesis; protoporphyrin-IX from protoporphyrinogen-IX: step 1/1.</text>
</comment>
<dbReference type="PANTHER" id="PTHR42923:SF3">
    <property type="entry name" value="PROTOPORPHYRINOGEN OXIDASE"/>
    <property type="match status" value="1"/>
</dbReference>
<evidence type="ECO:0000256" key="11">
    <source>
        <dbReference type="RuleBase" id="RU367069"/>
    </source>
</evidence>
<protein>
    <recommendedName>
        <fullName evidence="4 11">Protoporphyrinogen oxidase</fullName>
        <ecNumber evidence="4 11">1.3.3.4</ecNumber>
    </recommendedName>
</protein>
<comment type="cofactor">
    <cofactor evidence="11">
        <name>FAD</name>
        <dbReference type="ChEBI" id="CHEBI:57692"/>
    </cofactor>
    <text evidence="11">Binds 1 FAD per subunit.</text>
</comment>
<proteinExistence type="inferred from homology"/>
<evidence type="ECO:0000256" key="3">
    <source>
        <dbReference type="ARBA" id="ARBA00010551"/>
    </source>
</evidence>
<accession>A0AAD4D325</accession>